<dbReference type="Proteomes" id="UP000004080">
    <property type="component" value="Unassembled WGS sequence"/>
</dbReference>
<accession>I8AL75</accession>
<dbReference type="RefSeq" id="WP_007200822.1">
    <property type="nucleotide sequence ID" value="NZ_AKKV01000020.1"/>
</dbReference>
<proteinExistence type="predicted"/>
<gene>
    <name evidence="2" type="ORF">A374_03614</name>
</gene>
<evidence type="ECO:0000313" key="3">
    <source>
        <dbReference type="Proteomes" id="UP000004080"/>
    </source>
</evidence>
<keyword evidence="3" id="KW-1185">Reference proteome</keyword>
<protein>
    <recommendedName>
        <fullName evidence="1">YpoC-like domain-containing protein</fullName>
    </recommendedName>
</protein>
<evidence type="ECO:0000259" key="1">
    <source>
        <dbReference type="Pfam" id="PF21747"/>
    </source>
</evidence>
<dbReference type="STRING" id="1196324.A374_03614"/>
<organism evidence="2 3">
    <name type="scientific">Fictibacillus macauensis ZFHKF-1</name>
    <dbReference type="NCBI Taxonomy" id="1196324"/>
    <lineage>
        <taxon>Bacteria</taxon>
        <taxon>Bacillati</taxon>
        <taxon>Bacillota</taxon>
        <taxon>Bacilli</taxon>
        <taxon>Bacillales</taxon>
        <taxon>Fictibacillaceae</taxon>
        <taxon>Fictibacillus</taxon>
    </lineage>
</organism>
<dbReference type="EMBL" id="AKKV01000020">
    <property type="protein sequence ID" value="EIT86627.1"/>
    <property type="molecule type" value="Genomic_DNA"/>
</dbReference>
<name>I8AL75_9BACL</name>
<reference evidence="2 3" key="1">
    <citation type="journal article" date="2012" name="J. Bacteriol.">
        <title>Genome of Bacillus macauensis ZFHKF-1, a Long-Chain-Forming Bacterium.</title>
        <authorList>
            <person name="Cai L."/>
            <person name="Zhang T."/>
        </authorList>
    </citation>
    <scope>NUCLEOTIDE SEQUENCE [LARGE SCALE GENOMIC DNA]</scope>
    <source>
        <strain evidence="2 3">ZFHKF-1</strain>
    </source>
</reference>
<dbReference type="PATRIC" id="fig|1196324.3.peg.731"/>
<dbReference type="Pfam" id="PF21747">
    <property type="entry name" value="YpoC"/>
    <property type="match status" value="1"/>
</dbReference>
<sequence length="161" mass="18908">MQPRNFLNEPLFAPEHFTEHYALVPFQEERAYLAGVGPSPLQQHREVMLRKAQKWHDAEDLISSFFAKRQGNKAKPYVLYHMSEWLQMLYWCNQELLSANSAWQQQLASFSVTVMNAEERMAVVLAQPHHYIAFVVLRELFLELEKKIALLKGKHASLRRQ</sequence>
<feature type="domain" description="YpoC-like" evidence="1">
    <location>
        <begin position="50"/>
        <end position="152"/>
    </location>
</feature>
<comment type="caution">
    <text evidence="2">The sequence shown here is derived from an EMBL/GenBank/DDBJ whole genome shotgun (WGS) entry which is preliminary data.</text>
</comment>
<dbReference type="OrthoDB" id="2360594at2"/>
<dbReference type="AlphaFoldDB" id="I8AL75"/>
<dbReference type="InterPro" id="IPR048427">
    <property type="entry name" value="YpoC"/>
</dbReference>
<evidence type="ECO:0000313" key="2">
    <source>
        <dbReference type="EMBL" id="EIT86627.1"/>
    </source>
</evidence>